<protein>
    <submittedName>
        <fullName evidence="2">PepSY domain-containing protein</fullName>
    </submittedName>
</protein>
<keyword evidence="1" id="KW-0472">Membrane</keyword>
<evidence type="ECO:0000256" key="1">
    <source>
        <dbReference type="SAM" id="Phobius"/>
    </source>
</evidence>
<feature type="transmembrane region" description="Helical" evidence="1">
    <location>
        <begin position="92"/>
        <end position="113"/>
    </location>
</feature>
<organism evidence="2 3">
    <name type="scientific">Aurantiacibacter gilvus</name>
    <dbReference type="NCBI Taxonomy" id="3139141"/>
    <lineage>
        <taxon>Bacteria</taxon>
        <taxon>Pseudomonadati</taxon>
        <taxon>Pseudomonadota</taxon>
        <taxon>Alphaproteobacteria</taxon>
        <taxon>Sphingomonadales</taxon>
        <taxon>Erythrobacteraceae</taxon>
        <taxon>Aurantiacibacter</taxon>
    </lineage>
</organism>
<dbReference type="Pfam" id="PF03929">
    <property type="entry name" value="PepSY_TM"/>
    <property type="match status" value="1"/>
</dbReference>
<sequence length="131" mass="14880">MRKWHRWLSVFFAIVMIWVAVTGLLHYVVVWWPTAEPSPAALAALEPPPGFVCPEGWRCIAPRPDTGNPLAQYLGLFHHLHAGSEGGIWGEIIVMLSGLALVFFTVSGMWMYFQMWAGRKARGLKKKVFWK</sequence>
<comment type="caution">
    <text evidence="2">The sequence shown here is derived from an EMBL/GenBank/DDBJ whole genome shotgun (WGS) entry which is preliminary data.</text>
</comment>
<dbReference type="EMBL" id="JBBYHV010000002">
    <property type="protein sequence ID" value="MEL1252085.1"/>
    <property type="molecule type" value="Genomic_DNA"/>
</dbReference>
<dbReference type="Proteomes" id="UP001497045">
    <property type="component" value="Unassembled WGS sequence"/>
</dbReference>
<dbReference type="RefSeq" id="WP_341674620.1">
    <property type="nucleotide sequence ID" value="NZ_JBBYHV010000002.1"/>
</dbReference>
<evidence type="ECO:0000313" key="3">
    <source>
        <dbReference type="Proteomes" id="UP001497045"/>
    </source>
</evidence>
<keyword evidence="1" id="KW-0812">Transmembrane</keyword>
<dbReference type="InterPro" id="IPR005625">
    <property type="entry name" value="PepSY-ass_TM"/>
</dbReference>
<name>A0ABU9IIR7_9SPHN</name>
<proteinExistence type="predicted"/>
<gene>
    <name evidence="2" type="ORF">AAEO60_15515</name>
</gene>
<accession>A0ABU9IIR7</accession>
<dbReference type="PANTHER" id="PTHR34219:SF1">
    <property type="entry name" value="PEPSY DOMAIN-CONTAINING PROTEIN"/>
    <property type="match status" value="1"/>
</dbReference>
<keyword evidence="3" id="KW-1185">Reference proteome</keyword>
<dbReference type="PANTHER" id="PTHR34219">
    <property type="entry name" value="IRON-REGULATED INNER MEMBRANE PROTEIN-RELATED"/>
    <property type="match status" value="1"/>
</dbReference>
<keyword evidence="1" id="KW-1133">Transmembrane helix</keyword>
<reference evidence="2 3" key="1">
    <citation type="submission" date="2024-04" db="EMBL/GenBank/DDBJ databases">
        <title>Aurantiacibacter sp. DGU6 16S ribosomal RNA gene Genome sequencing and assembly.</title>
        <authorList>
            <person name="Park S."/>
        </authorList>
    </citation>
    <scope>NUCLEOTIDE SEQUENCE [LARGE SCALE GENOMIC DNA]</scope>
    <source>
        <strain evidence="2 3">DGU6</strain>
    </source>
</reference>
<evidence type="ECO:0000313" key="2">
    <source>
        <dbReference type="EMBL" id="MEL1252085.1"/>
    </source>
</evidence>
<feature type="transmembrane region" description="Helical" evidence="1">
    <location>
        <begin position="7"/>
        <end position="29"/>
    </location>
</feature>